<dbReference type="AlphaFoldDB" id="A0A173LIU2"/>
<gene>
    <name evidence="6" type="ORF">BJL86_0742</name>
</gene>
<evidence type="ECO:0000259" key="5">
    <source>
        <dbReference type="PROSITE" id="PS50931"/>
    </source>
</evidence>
<keyword evidence="2" id="KW-0805">Transcription regulation</keyword>
<evidence type="ECO:0000313" key="7">
    <source>
        <dbReference type="Proteomes" id="UP000186104"/>
    </source>
</evidence>
<dbReference type="SUPFAM" id="SSF46785">
    <property type="entry name" value="Winged helix' DNA-binding domain"/>
    <property type="match status" value="1"/>
</dbReference>
<dbReference type="GO" id="GO:0003677">
    <property type="term" value="F:DNA binding"/>
    <property type="evidence" value="ECO:0007669"/>
    <property type="project" value="UniProtKB-KW"/>
</dbReference>
<name>A0A173LIU2_9ACTN</name>
<dbReference type="SUPFAM" id="SSF53850">
    <property type="entry name" value="Periplasmic binding protein-like II"/>
    <property type="match status" value="1"/>
</dbReference>
<dbReference type="EMBL" id="CP015961">
    <property type="protein sequence ID" value="ANI91544.1"/>
    <property type="molecule type" value="Genomic_DNA"/>
</dbReference>
<dbReference type="OrthoDB" id="9789529at2"/>
<reference evidence="6 7" key="1">
    <citation type="submission" date="2016-06" db="EMBL/GenBank/DDBJ databases">
        <title>Complete genome sequence of a saline-alkali tolerant type strain Dietzia timorensis ID05-A0528T.</title>
        <authorList>
            <person name="Wu X."/>
        </authorList>
    </citation>
    <scope>NUCLEOTIDE SEQUENCE [LARGE SCALE GENOMIC DNA]</scope>
    <source>
        <strain evidence="6 7">ID05-A0528</strain>
    </source>
</reference>
<dbReference type="Gene3D" id="3.40.190.10">
    <property type="entry name" value="Periplasmic binding protein-like II"/>
    <property type="match status" value="2"/>
</dbReference>
<proteinExistence type="inferred from homology"/>
<evidence type="ECO:0000256" key="4">
    <source>
        <dbReference type="ARBA" id="ARBA00023163"/>
    </source>
</evidence>
<keyword evidence="3" id="KW-0238">DNA-binding</keyword>
<dbReference type="PROSITE" id="PS50931">
    <property type="entry name" value="HTH_LYSR"/>
    <property type="match status" value="1"/>
</dbReference>
<evidence type="ECO:0000256" key="1">
    <source>
        <dbReference type="ARBA" id="ARBA00009437"/>
    </source>
</evidence>
<sequence length="295" mass="31933">MPRTFDIVPLRSLVAVATTGGVRRAAQSLVITQSAVSQHLRRLEKECGAPLVRHDGRGIALTEDGERLLSFARAILAAHDDAVSYFDKESDSIVIGSAQNSAALVLPMLAGPLREAFQPVDVRLLLDRNRTVRELLERGEIDIAVTTRIAPEISPREEGFRLRWLWGAGVPDPSEGAEVPLVVFTPPCTLRQPTFDTWSASGRRWRVAAEVNDLASGLEAVRHGVGTMLAPVMEKMPDGLRELPGAPPVSAIQLVVVRTSSTSAELVDTARAILAAHVGTERVETQDHSHFALPS</sequence>
<comment type="similarity">
    <text evidence="1">Belongs to the LysR transcriptional regulatory family.</text>
</comment>
<dbReference type="KEGG" id="dtm:BJL86_0742"/>
<organism evidence="6 7">
    <name type="scientific">Dietzia timorensis</name>
    <dbReference type="NCBI Taxonomy" id="499555"/>
    <lineage>
        <taxon>Bacteria</taxon>
        <taxon>Bacillati</taxon>
        <taxon>Actinomycetota</taxon>
        <taxon>Actinomycetes</taxon>
        <taxon>Mycobacteriales</taxon>
        <taxon>Dietziaceae</taxon>
        <taxon>Dietzia</taxon>
    </lineage>
</organism>
<dbReference type="Pfam" id="PF03466">
    <property type="entry name" value="LysR_substrate"/>
    <property type="match status" value="1"/>
</dbReference>
<dbReference type="Proteomes" id="UP000186104">
    <property type="component" value="Chromosome"/>
</dbReference>
<dbReference type="InterPro" id="IPR005119">
    <property type="entry name" value="LysR_subst-bd"/>
</dbReference>
<dbReference type="InterPro" id="IPR000847">
    <property type="entry name" value="LysR_HTH_N"/>
</dbReference>
<protein>
    <submittedName>
        <fullName evidence="6">Putative HTH-type transcriptional regulator LrhA</fullName>
    </submittedName>
</protein>
<keyword evidence="7" id="KW-1185">Reference proteome</keyword>
<dbReference type="PANTHER" id="PTHR30579">
    <property type="entry name" value="TRANSCRIPTIONAL REGULATOR"/>
    <property type="match status" value="1"/>
</dbReference>
<keyword evidence="4" id="KW-0804">Transcription</keyword>
<dbReference type="STRING" id="499555.BJL86_0742"/>
<evidence type="ECO:0000256" key="3">
    <source>
        <dbReference type="ARBA" id="ARBA00023125"/>
    </source>
</evidence>
<evidence type="ECO:0000256" key="2">
    <source>
        <dbReference type="ARBA" id="ARBA00023015"/>
    </source>
</evidence>
<dbReference type="RefSeq" id="WP_067472655.1">
    <property type="nucleotide sequence ID" value="NZ_CP015961.1"/>
</dbReference>
<dbReference type="Gene3D" id="1.10.10.10">
    <property type="entry name" value="Winged helix-like DNA-binding domain superfamily/Winged helix DNA-binding domain"/>
    <property type="match status" value="1"/>
</dbReference>
<dbReference type="InterPro" id="IPR036388">
    <property type="entry name" value="WH-like_DNA-bd_sf"/>
</dbReference>
<feature type="domain" description="HTH lysR-type" evidence="5">
    <location>
        <begin position="10"/>
        <end position="62"/>
    </location>
</feature>
<dbReference type="GO" id="GO:0003700">
    <property type="term" value="F:DNA-binding transcription factor activity"/>
    <property type="evidence" value="ECO:0007669"/>
    <property type="project" value="InterPro"/>
</dbReference>
<accession>A0A173LIU2</accession>
<dbReference type="PANTHER" id="PTHR30579:SF7">
    <property type="entry name" value="HTH-TYPE TRANSCRIPTIONAL REGULATOR LRHA-RELATED"/>
    <property type="match status" value="1"/>
</dbReference>
<dbReference type="Pfam" id="PF00126">
    <property type="entry name" value="HTH_1"/>
    <property type="match status" value="1"/>
</dbReference>
<dbReference type="InterPro" id="IPR036390">
    <property type="entry name" value="WH_DNA-bd_sf"/>
</dbReference>
<dbReference type="InterPro" id="IPR050176">
    <property type="entry name" value="LTTR"/>
</dbReference>
<evidence type="ECO:0000313" key="6">
    <source>
        <dbReference type="EMBL" id="ANI91544.1"/>
    </source>
</evidence>